<dbReference type="PANTHER" id="PTHR23511">
    <property type="entry name" value="SYNAPTIC VESICLE GLYCOPROTEIN 2"/>
    <property type="match status" value="1"/>
</dbReference>
<keyword evidence="5 7" id="KW-1133">Transmembrane helix</keyword>
<evidence type="ECO:0000256" key="2">
    <source>
        <dbReference type="ARBA" id="ARBA00008335"/>
    </source>
</evidence>
<dbReference type="Proteomes" id="UP000694920">
    <property type="component" value="Unplaced"/>
</dbReference>
<evidence type="ECO:0000256" key="6">
    <source>
        <dbReference type="ARBA" id="ARBA00023136"/>
    </source>
</evidence>
<feature type="transmembrane region" description="Helical" evidence="7">
    <location>
        <begin position="146"/>
        <end position="167"/>
    </location>
</feature>
<feature type="transmembrane region" description="Helical" evidence="7">
    <location>
        <begin position="409"/>
        <end position="430"/>
    </location>
</feature>
<dbReference type="InterPro" id="IPR005828">
    <property type="entry name" value="MFS_sugar_transport-like"/>
</dbReference>
<dbReference type="GO" id="GO:0022857">
    <property type="term" value="F:transmembrane transporter activity"/>
    <property type="evidence" value="ECO:0007669"/>
    <property type="project" value="InterPro"/>
</dbReference>
<sequence>MDDKCETAITTTGWGLCNYFLIVLCGMCTLAEAGASLTVPIIVPLLTCDLKLNKNTDLTLNAMLLIGMAAGGFVFGTLSDMNGRKGSIPVTMVVIFCASVGLSFAQTYFFINLSIFILGVGVAGSNAVLRVYLIECLPAKRRGSSLVIIDLLWIIGYMSALGISWSLVPSVVRMLGNEFRPSSWRVLAGLGGAPALIMACASSLLPPSPRYLLYRRHPEQALAVLQQIYAVNYSRHGNNYPPCELDGCIETEEESEEHSRTMLNNFHRYFIVTIKRIMKIFKQPLRRITLLGLLTSLLLFPGFTWLALWDSHVLQETSKGLEMNPLKDDTSCVADSGILASGFLKNCHQVNDARFKYFLLMSLSYILGEIFLVLGIDIVGRKLLTISSGLIGGTALLTFVFASRYVTRVVLSIFILASYAINYTSINIAILENYPTSVRCTVIGVMRILPHVAGFFMRLYMKMSCLSTIYIMSGLIIGATITAIPIPDLTKLPMQE</sequence>
<feature type="transmembrane region" description="Helical" evidence="7">
    <location>
        <begin position="187"/>
        <end position="206"/>
    </location>
</feature>
<dbReference type="SUPFAM" id="SSF103473">
    <property type="entry name" value="MFS general substrate transporter"/>
    <property type="match status" value="1"/>
</dbReference>
<feature type="transmembrane region" description="Helical" evidence="7">
    <location>
        <begin position="467"/>
        <end position="486"/>
    </location>
</feature>
<evidence type="ECO:0000256" key="4">
    <source>
        <dbReference type="ARBA" id="ARBA00022692"/>
    </source>
</evidence>
<dbReference type="GO" id="GO:0016020">
    <property type="term" value="C:membrane"/>
    <property type="evidence" value="ECO:0007669"/>
    <property type="project" value="UniProtKB-SubCell"/>
</dbReference>
<dbReference type="Gene3D" id="1.20.1250.20">
    <property type="entry name" value="MFS general substrate transporter like domains"/>
    <property type="match status" value="1"/>
</dbReference>
<evidence type="ECO:0000313" key="11">
    <source>
        <dbReference type="RefSeq" id="XP_024939056.1"/>
    </source>
</evidence>
<feature type="transmembrane region" description="Helical" evidence="7">
    <location>
        <begin position="357"/>
        <end position="376"/>
    </location>
</feature>
<name>A0AAJ7RDT1_CEPCN</name>
<feature type="transmembrane region" description="Helical" evidence="7">
    <location>
        <begin position="58"/>
        <end position="78"/>
    </location>
</feature>
<dbReference type="AlphaFoldDB" id="A0AAJ7RDT1"/>
<evidence type="ECO:0000256" key="3">
    <source>
        <dbReference type="ARBA" id="ARBA00022448"/>
    </source>
</evidence>
<feature type="transmembrane region" description="Helical" evidence="7">
    <location>
        <begin position="20"/>
        <end position="46"/>
    </location>
</feature>
<dbReference type="KEGG" id="ccin:107265482"/>
<dbReference type="InterPro" id="IPR020846">
    <property type="entry name" value="MFS_dom"/>
</dbReference>
<dbReference type="PANTHER" id="PTHR23511:SF34">
    <property type="entry name" value="SYNAPTIC VESICLE GLYCOPROTEIN 2"/>
    <property type="match status" value="1"/>
</dbReference>
<evidence type="ECO:0000313" key="10">
    <source>
        <dbReference type="RefSeq" id="XP_015590458.2"/>
    </source>
</evidence>
<keyword evidence="9" id="KW-1185">Reference proteome</keyword>
<feature type="transmembrane region" description="Helical" evidence="7">
    <location>
        <begin position="115"/>
        <end position="134"/>
    </location>
</feature>
<feature type="transmembrane region" description="Helical" evidence="7">
    <location>
        <begin position="383"/>
        <end position="403"/>
    </location>
</feature>
<dbReference type="RefSeq" id="XP_024939056.1">
    <property type="nucleotide sequence ID" value="XM_025083288.1"/>
</dbReference>
<feature type="transmembrane region" description="Helical" evidence="7">
    <location>
        <begin position="288"/>
        <end position="308"/>
    </location>
</feature>
<dbReference type="RefSeq" id="XP_015590458.2">
    <property type="nucleotide sequence ID" value="XM_015734972.2"/>
</dbReference>
<evidence type="ECO:0000259" key="8">
    <source>
        <dbReference type="PROSITE" id="PS50850"/>
    </source>
</evidence>
<dbReference type="InterPro" id="IPR005829">
    <property type="entry name" value="Sugar_transporter_CS"/>
</dbReference>
<evidence type="ECO:0000313" key="9">
    <source>
        <dbReference type="Proteomes" id="UP000694920"/>
    </source>
</evidence>
<evidence type="ECO:0000256" key="5">
    <source>
        <dbReference type="ARBA" id="ARBA00022989"/>
    </source>
</evidence>
<reference evidence="10 11" key="1">
    <citation type="submission" date="2025-04" db="UniProtKB">
        <authorList>
            <consortium name="RefSeq"/>
        </authorList>
    </citation>
    <scope>IDENTIFICATION</scope>
</reference>
<dbReference type="Pfam" id="PF00083">
    <property type="entry name" value="Sugar_tr"/>
    <property type="match status" value="1"/>
</dbReference>
<organism evidence="9 11">
    <name type="scientific">Cephus cinctus</name>
    <name type="common">Wheat stem sawfly</name>
    <dbReference type="NCBI Taxonomy" id="211228"/>
    <lineage>
        <taxon>Eukaryota</taxon>
        <taxon>Metazoa</taxon>
        <taxon>Ecdysozoa</taxon>
        <taxon>Arthropoda</taxon>
        <taxon>Hexapoda</taxon>
        <taxon>Insecta</taxon>
        <taxon>Pterygota</taxon>
        <taxon>Neoptera</taxon>
        <taxon>Endopterygota</taxon>
        <taxon>Hymenoptera</taxon>
        <taxon>Cephoidea</taxon>
        <taxon>Cephidae</taxon>
        <taxon>Cephus</taxon>
    </lineage>
</organism>
<dbReference type="PROSITE" id="PS00216">
    <property type="entry name" value="SUGAR_TRANSPORT_1"/>
    <property type="match status" value="1"/>
</dbReference>
<evidence type="ECO:0000256" key="7">
    <source>
        <dbReference type="SAM" id="Phobius"/>
    </source>
</evidence>
<keyword evidence="3" id="KW-0813">Transport</keyword>
<proteinExistence type="inferred from homology"/>
<protein>
    <submittedName>
        <fullName evidence="10 11">Organic cation/carnitine transporter 7</fullName>
    </submittedName>
</protein>
<evidence type="ECO:0000256" key="1">
    <source>
        <dbReference type="ARBA" id="ARBA00004141"/>
    </source>
</evidence>
<dbReference type="InterPro" id="IPR036259">
    <property type="entry name" value="MFS_trans_sf"/>
</dbReference>
<accession>A0AAJ7RDT1</accession>
<dbReference type="GeneID" id="107265482"/>
<keyword evidence="6 7" id="KW-0472">Membrane</keyword>
<comment type="similarity">
    <text evidence="2">Belongs to the major facilitator superfamily.</text>
</comment>
<dbReference type="PROSITE" id="PS50850">
    <property type="entry name" value="MFS"/>
    <property type="match status" value="1"/>
</dbReference>
<comment type="subcellular location">
    <subcellularLocation>
        <location evidence="1">Membrane</location>
        <topology evidence="1">Multi-pass membrane protein</topology>
    </subcellularLocation>
</comment>
<feature type="domain" description="Major facilitator superfamily (MFS) profile" evidence="8">
    <location>
        <begin position="21"/>
        <end position="491"/>
    </location>
</feature>
<keyword evidence="4 7" id="KW-0812">Transmembrane</keyword>
<gene>
    <name evidence="10 11" type="primary">LOC107265482</name>
</gene>
<feature type="transmembrane region" description="Helical" evidence="7">
    <location>
        <begin position="90"/>
        <end position="109"/>
    </location>
</feature>